<protein>
    <submittedName>
        <fullName evidence="3">DotI/IcmL family type IV secretion protein</fullName>
    </submittedName>
</protein>
<keyword evidence="1" id="KW-0175">Coiled coil</keyword>
<sequence length="229" mass="26115">MFRSSVIKNHRGLLSGFVVLVVIIYFLEFALNTLTTNKSGYYKIPTYNDKGITRIVPQVPLSDRLFSDSEVMDFVTEAMYNTLSLSFDSYELSMTESALLFFTTSGWKSFSSAVQEAEILSTIFSNKEIIEFYPTRAPFMEYSGTVDGKIDGRFTKDAYWVWRVKVQGKIMKKSLKVKDATETELEAIQNQRHQAANVTFWLDLQRVPKGKGASAVKIISSSNWDVDWL</sequence>
<evidence type="ECO:0000313" key="3">
    <source>
        <dbReference type="EMBL" id="WAT93626.1"/>
    </source>
</evidence>
<dbReference type="RefSeq" id="WP_025633997.1">
    <property type="nucleotide sequence ID" value="NZ_CP114196.1"/>
</dbReference>
<evidence type="ECO:0000256" key="2">
    <source>
        <dbReference type="SAM" id="Phobius"/>
    </source>
</evidence>
<gene>
    <name evidence="3" type="ORF">O1Q84_26270</name>
</gene>
<keyword evidence="3" id="KW-0614">Plasmid</keyword>
<keyword evidence="2" id="KW-0812">Transmembrane</keyword>
<evidence type="ECO:0000256" key="1">
    <source>
        <dbReference type="SAM" id="Coils"/>
    </source>
</evidence>
<keyword evidence="2" id="KW-0472">Membrane</keyword>
<dbReference type="InterPro" id="IPR021055">
    <property type="entry name" value="T4BSS_IcmL/DotI"/>
</dbReference>
<dbReference type="CDD" id="cd16385">
    <property type="entry name" value="IcmL"/>
    <property type="match status" value="1"/>
</dbReference>
<evidence type="ECO:0000313" key="4">
    <source>
        <dbReference type="Proteomes" id="UP001156560"/>
    </source>
</evidence>
<feature type="transmembrane region" description="Helical" evidence="2">
    <location>
        <begin position="12"/>
        <end position="31"/>
    </location>
</feature>
<dbReference type="EMBL" id="CP114196">
    <property type="protein sequence ID" value="WAT93626.1"/>
    <property type="molecule type" value="Genomic_DNA"/>
</dbReference>
<dbReference type="Pfam" id="PF11393">
    <property type="entry name" value="T4BSS_DotI_IcmL"/>
    <property type="match status" value="1"/>
</dbReference>
<dbReference type="AlphaFoldDB" id="A0AA47L9T6"/>
<dbReference type="Proteomes" id="UP001156560">
    <property type="component" value="Plasmid pHLA"/>
</dbReference>
<accession>A0AA47L9T6</accession>
<feature type="coiled-coil region" evidence="1">
    <location>
        <begin position="171"/>
        <end position="198"/>
    </location>
</feature>
<proteinExistence type="predicted"/>
<name>A0AA47L9T6_VIBPH</name>
<keyword evidence="2" id="KW-1133">Transmembrane helix</keyword>
<reference evidence="3" key="1">
    <citation type="submission" date="2022-12" db="EMBL/GenBank/DDBJ databases">
        <title>Vibrio parahaemolyticus become highly virulent by producing novel Tc toxins.</title>
        <authorList>
            <person name="Yang F."/>
            <person name="You Y."/>
            <person name="Lai Q."/>
            <person name="Xu L."/>
            <person name="Li F."/>
        </authorList>
    </citation>
    <scope>NUCLEOTIDE SEQUENCE</scope>
    <source>
        <strain evidence="3">Vp-HL-202005</strain>
        <plasmid evidence="3">pHLA</plasmid>
    </source>
</reference>
<organism evidence="3 4">
    <name type="scientific">Vibrio parahaemolyticus</name>
    <dbReference type="NCBI Taxonomy" id="670"/>
    <lineage>
        <taxon>Bacteria</taxon>
        <taxon>Pseudomonadati</taxon>
        <taxon>Pseudomonadota</taxon>
        <taxon>Gammaproteobacteria</taxon>
        <taxon>Vibrionales</taxon>
        <taxon>Vibrionaceae</taxon>
        <taxon>Vibrio</taxon>
    </lineage>
</organism>
<geneLocation type="plasmid" evidence="3 4">
    <name>pHLA</name>
</geneLocation>